<dbReference type="Proteomes" id="UP000603453">
    <property type="component" value="Unassembled WGS sequence"/>
</dbReference>
<feature type="region of interest" description="Disordered" evidence="1">
    <location>
        <begin position="41"/>
        <end position="87"/>
    </location>
</feature>
<evidence type="ECO:0000313" key="2">
    <source>
        <dbReference type="EMBL" id="KAG2204544.1"/>
    </source>
</evidence>
<gene>
    <name evidence="2" type="ORF">INT47_012603</name>
</gene>
<name>A0A8H7R502_9FUNG</name>
<dbReference type="AlphaFoldDB" id="A0A8H7R502"/>
<feature type="compositionally biased region" description="Low complexity" evidence="1">
    <location>
        <begin position="72"/>
        <end position="85"/>
    </location>
</feature>
<organism evidence="2 3">
    <name type="scientific">Mucor saturninus</name>
    <dbReference type="NCBI Taxonomy" id="64648"/>
    <lineage>
        <taxon>Eukaryota</taxon>
        <taxon>Fungi</taxon>
        <taxon>Fungi incertae sedis</taxon>
        <taxon>Mucoromycota</taxon>
        <taxon>Mucoromycotina</taxon>
        <taxon>Mucoromycetes</taxon>
        <taxon>Mucorales</taxon>
        <taxon>Mucorineae</taxon>
        <taxon>Mucoraceae</taxon>
        <taxon>Mucor</taxon>
    </lineage>
</organism>
<sequence>MSLEYDAEYRSRLIAQFRTLWDALDIMLLVPAISVMSYLNDEEGDDEQEEEDQEENETRERGKQLSYHQHQHQQQQQPQTDQQQQESDAIVPVLENEHTIAILSSADSDESFNSLSELEQNSSILTCLDGDGQLVWSSSDFNSSVVSKLIHFRNISVTGAQHFKILNDIRVLALLFIFVFDHTHLNNPKLCEYLDIKDSVDSVQALEFLSGEYALKSTNEKYYADGCVIDENDNEILLLETSGELKLNEKWKYGYDHVKCTFGALSTYNAAFKKYYFAMEETALKHQVPYIHAITMADLLFVVNKSMPAVSQTTICEWRTFLNNLVFKCQVPKTLNDIKNIIAMGNLLWCLKMNLERPYSSLIAMKQEHEQYEVQRMLGGTEFRTSLVETVNLNIQKPVKGDGGQSASYYEASNVVEVTQM</sequence>
<feature type="compositionally biased region" description="Acidic residues" evidence="1">
    <location>
        <begin position="41"/>
        <end position="55"/>
    </location>
</feature>
<evidence type="ECO:0000313" key="3">
    <source>
        <dbReference type="Proteomes" id="UP000603453"/>
    </source>
</evidence>
<proteinExistence type="predicted"/>
<reference evidence="2" key="1">
    <citation type="submission" date="2020-12" db="EMBL/GenBank/DDBJ databases">
        <title>Metabolic potential, ecology and presence of endohyphal bacteria is reflected in genomic diversity of Mucoromycotina.</title>
        <authorList>
            <person name="Muszewska A."/>
            <person name="Okrasinska A."/>
            <person name="Steczkiewicz K."/>
            <person name="Drgas O."/>
            <person name="Orlowska M."/>
            <person name="Perlinska-Lenart U."/>
            <person name="Aleksandrzak-Piekarczyk T."/>
            <person name="Szatraj K."/>
            <person name="Zielenkiewicz U."/>
            <person name="Pilsyk S."/>
            <person name="Malc E."/>
            <person name="Mieczkowski P."/>
            <person name="Kruszewska J.S."/>
            <person name="Biernat P."/>
            <person name="Pawlowska J."/>
        </authorList>
    </citation>
    <scope>NUCLEOTIDE SEQUENCE</scope>
    <source>
        <strain evidence="2">WA0000017839</strain>
    </source>
</reference>
<evidence type="ECO:0000256" key="1">
    <source>
        <dbReference type="SAM" id="MobiDB-lite"/>
    </source>
</evidence>
<protein>
    <submittedName>
        <fullName evidence="2">Uncharacterized protein</fullName>
    </submittedName>
</protein>
<dbReference type="OrthoDB" id="2425129at2759"/>
<comment type="caution">
    <text evidence="2">The sequence shown here is derived from an EMBL/GenBank/DDBJ whole genome shotgun (WGS) entry which is preliminary data.</text>
</comment>
<keyword evidence="3" id="KW-1185">Reference proteome</keyword>
<accession>A0A8H7R502</accession>
<dbReference type="EMBL" id="JAEPRD010000043">
    <property type="protein sequence ID" value="KAG2204544.1"/>
    <property type="molecule type" value="Genomic_DNA"/>
</dbReference>